<proteinExistence type="predicted"/>
<sequence length="124" mass="13900">MKKSLLALLIAAPLTLTLSGCVISVKDGEVDHSFMSASEDRTYQNRKKIAQIQLGESIADMQERLGVADFSETYKNDDDTVRVLFYRTQRKHKDGLTTKDECTYLKFVNGELVETGNGETFSRG</sequence>
<evidence type="ECO:0000313" key="3">
    <source>
        <dbReference type="Proteomes" id="UP000315303"/>
    </source>
</evidence>
<keyword evidence="3" id="KW-1185">Reference proteome</keyword>
<organism evidence="2 3">
    <name type="scientific">Litorilituus lipolyticus</name>
    <dbReference type="NCBI Taxonomy" id="2491017"/>
    <lineage>
        <taxon>Bacteria</taxon>
        <taxon>Pseudomonadati</taxon>
        <taxon>Pseudomonadota</taxon>
        <taxon>Gammaproteobacteria</taxon>
        <taxon>Alteromonadales</taxon>
        <taxon>Colwelliaceae</taxon>
        <taxon>Litorilituus</taxon>
    </lineage>
</organism>
<evidence type="ECO:0000256" key="1">
    <source>
        <dbReference type="SAM" id="SignalP"/>
    </source>
</evidence>
<dbReference type="EMBL" id="SAWY01000040">
    <property type="protein sequence ID" value="TPH12551.1"/>
    <property type="molecule type" value="Genomic_DNA"/>
</dbReference>
<keyword evidence="1" id="KW-0732">Signal</keyword>
<name>A0A502KRC3_9GAMM</name>
<evidence type="ECO:0000313" key="2">
    <source>
        <dbReference type="EMBL" id="TPH12551.1"/>
    </source>
</evidence>
<accession>A0A502KRC3</accession>
<dbReference type="AlphaFoldDB" id="A0A502KRC3"/>
<comment type="caution">
    <text evidence="2">The sequence shown here is derived from an EMBL/GenBank/DDBJ whole genome shotgun (WGS) entry which is preliminary data.</text>
</comment>
<dbReference type="RefSeq" id="WP_140605499.1">
    <property type="nucleotide sequence ID" value="NZ_SAWY01000040.1"/>
</dbReference>
<dbReference type="OrthoDB" id="6399368at2"/>
<dbReference type="Proteomes" id="UP000315303">
    <property type="component" value="Unassembled WGS sequence"/>
</dbReference>
<dbReference type="Pfam" id="PF11399">
    <property type="entry name" value="DUF3192"/>
    <property type="match status" value="1"/>
</dbReference>
<feature type="signal peptide" evidence="1">
    <location>
        <begin position="1"/>
        <end position="18"/>
    </location>
</feature>
<protein>
    <submittedName>
        <fullName evidence="2">DUF3192 domain-containing protein</fullName>
    </submittedName>
</protein>
<gene>
    <name evidence="2" type="ORF">EPA86_16555</name>
</gene>
<reference evidence="2 3" key="1">
    <citation type="submission" date="2019-01" db="EMBL/GenBank/DDBJ databases">
        <title>Litorilituus lipolytica sp. nov., isolated from intertidal sand of the Yellow Sea in China.</title>
        <authorList>
            <person name="Liu A."/>
        </authorList>
    </citation>
    <scope>NUCLEOTIDE SEQUENCE [LARGE SCALE GENOMIC DNA]</scope>
    <source>
        <strain evidence="2 3">RZ04</strain>
    </source>
</reference>
<dbReference type="InterPro" id="IPR021534">
    <property type="entry name" value="DUF3192"/>
</dbReference>
<feature type="chain" id="PRO_5021350247" evidence="1">
    <location>
        <begin position="19"/>
        <end position="124"/>
    </location>
</feature>
<dbReference type="PROSITE" id="PS51257">
    <property type="entry name" value="PROKAR_LIPOPROTEIN"/>
    <property type="match status" value="1"/>
</dbReference>